<dbReference type="RefSeq" id="WP_167191873.1">
    <property type="nucleotide sequence ID" value="NZ_JAAONZ010000025.1"/>
</dbReference>
<dbReference type="AlphaFoldDB" id="A0A9E5T258"/>
<organism evidence="1 2">
    <name type="scientific">Pseudomaricurvus hydrocarbonicus</name>
    <dbReference type="NCBI Taxonomy" id="1470433"/>
    <lineage>
        <taxon>Bacteria</taxon>
        <taxon>Pseudomonadati</taxon>
        <taxon>Pseudomonadota</taxon>
        <taxon>Gammaproteobacteria</taxon>
        <taxon>Cellvibrionales</taxon>
        <taxon>Cellvibrionaceae</taxon>
        <taxon>Pseudomaricurvus</taxon>
    </lineage>
</organism>
<dbReference type="EMBL" id="JAAONZ010000025">
    <property type="protein sequence ID" value="NHO68145.1"/>
    <property type="molecule type" value="Genomic_DNA"/>
</dbReference>
<evidence type="ECO:0000313" key="2">
    <source>
        <dbReference type="Proteomes" id="UP000787472"/>
    </source>
</evidence>
<gene>
    <name evidence="1" type="ORF">G8770_21560</name>
</gene>
<comment type="caution">
    <text evidence="1">The sequence shown here is derived from an EMBL/GenBank/DDBJ whole genome shotgun (WGS) entry which is preliminary data.</text>
</comment>
<sequence length="50" mass="5631">MYSAFQQPALPLRLLDGLTGLLWAKLQLNLNNPVNALADIPLKQELDQRD</sequence>
<protein>
    <submittedName>
        <fullName evidence="1">Uncharacterized protein</fullName>
    </submittedName>
</protein>
<evidence type="ECO:0000313" key="1">
    <source>
        <dbReference type="EMBL" id="NHO68145.1"/>
    </source>
</evidence>
<dbReference type="Proteomes" id="UP000787472">
    <property type="component" value="Unassembled WGS sequence"/>
</dbReference>
<accession>A0A9E5T258</accession>
<proteinExistence type="predicted"/>
<reference evidence="1" key="1">
    <citation type="submission" date="2020-03" db="EMBL/GenBank/DDBJ databases">
        <authorList>
            <person name="Guo F."/>
        </authorList>
    </citation>
    <scope>NUCLEOTIDE SEQUENCE</scope>
    <source>
        <strain evidence="1">JCM 30134</strain>
    </source>
</reference>
<keyword evidence="2" id="KW-1185">Reference proteome</keyword>
<name>A0A9E5T258_9GAMM</name>